<dbReference type="GO" id="GO:0004789">
    <property type="term" value="F:thiamine-phosphate diphosphorylase activity"/>
    <property type="evidence" value="ECO:0007669"/>
    <property type="project" value="TreeGrafter"/>
</dbReference>
<accession>A0A0P0A7Y9</accession>
<dbReference type="CDD" id="cd00564">
    <property type="entry name" value="TMP_TenI"/>
    <property type="match status" value="1"/>
</dbReference>
<dbReference type="InterPro" id="IPR036206">
    <property type="entry name" value="ThiamineP_synth_sf"/>
</dbReference>
<gene>
    <name evidence="4" type="ORF">IMCC12053_562</name>
</gene>
<dbReference type="Proteomes" id="UP000064920">
    <property type="component" value="Chromosome"/>
</dbReference>
<dbReference type="STRING" id="1397108.IMCC12053_562"/>
<protein>
    <submittedName>
        <fullName evidence="4">Thiamine-phosphate pyrophosphorylase, putative</fullName>
    </submittedName>
</protein>
<dbReference type="PANTHER" id="PTHR20857">
    <property type="entry name" value="THIAMINE-PHOSPHATE PYROPHOSPHORYLASE"/>
    <property type="match status" value="1"/>
</dbReference>
<evidence type="ECO:0000256" key="2">
    <source>
        <dbReference type="ARBA" id="ARBA00022977"/>
    </source>
</evidence>
<dbReference type="SUPFAM" id="SSF51391">
    <property type="entry name" value="Thiamin phosphate synthase"/>
    <property type="match status" value="1"/>
</dbReference>
<dbReference type="EMBL" id="CP012023">
    <property type="protein sequence ID" value="ALI54510.1"/>
    <property type="molecule type" value="Genomic_DNA"/>
</dbReference>
<feature type="domain" description="Thiamine phosphate synthase/TenI" evidence="3">
    <location>
        <begin position="21"/>
        <end position="187"/>
    </location>
</feature>
<dbReference type="PANTHER" id="PTHR20857:SF15">
    <property type="entry name" value="THIAMINE-PHOSPHATE SYNTHASE"/>
    <property type="match status" value="1"/>
</dbReference>
<name>A0A0P0A7Y9_9RHOB</name>
<keyword evidence="5" id="KW-1185">Reference proteome</keyword>
<evidence type="ECO:0000259" key="3">
    <source>
        <dbReference type="Pfam" id="PF02581"/>
    </source>
</evidence>
<dbReference type="InterPro" id="IPR013785">
    <property type="entry name" value="Aldolase_TIM"/>
</dbReference>
<dbReference type="Pfam" id="PF02581">
    <property type="entry name" value="TMP-TENI"/>
    <property type="match status" value="1"/>
</dbReference>
<keyword evidence="2" id="KW-0784">Thiamine biosynthesis</keyword>
<dbReference type="PATRIC" id="fig|1397108.4.peg.580"/>
<dbReference type="InterPro" id="IPR022998">
    <property type="entry name" value="ThiamineP_synth_TenI"/>
</dbReference>
<evidence type="ECO:0000313" key="4">
    <source>
        <dbReference type="EMBL" id="ALI54510.1"/>
    </source>
</evidence>
<dbReference type="OrthoDB" id="7159061at2"/>
<evidence type="ECO:0000256" key="1">
    <source>
        <dbReference type="ARBA" id="ARBA00004948"/>
    </source>
</evidence>
<comment type="pathway">
    <text evidence="1">Cofactor biosynthesis; thiamine diphosphate biosynthesis.</text>
</comment>
<dbReference type="Gene3D" id="3.20.20.70">
    <property type="entry name" value="Aldolase class I"/>
    <property type="match status" value="1"/>
</dbReference>
<sequence length="218" mass="23033">MSDHTLTDTNTDTGETDRPQLYLVTPAVLDVETFPAQLAAVLEAHDVACVRLSLATKDEEALGRAADACREVCHAHDVAIVIDTHVALAERHGLDGVHLTDGARTIRKVRKALGDDAIIGTYCGASKHDGMTAAEIGADYVAFGPVGDTGLGDGTKADKELFAWWSAMIEVPVVAEGALTLDLTRDLTAVTDFFAIGDEIWGTDDPVAALTSFIDAIS</sequence>
<dbReference type="AlphaFoldDB" id="A0A0P0A7Y9"/>
<proteinExistence type="predicted"/>
<evidence type="ECO:0000313" key="5">
    <source>
        <dbReference type="Proteomes" id="UP000064920"/>
    </source>
</evidence>
<dbReference type="RefSeq" id="WP_062215506.1">
    <property type="nucleotide sequence ID" value="NZ_CP012023.1"/>
</dbReference>
<organism evidence="4 5">
    <name type="scientific">Celeribacter marinus</name>
    <dbReference type="NCBI Taxonomy" id="1397108"/>
    <lineage>
        <taxon>Bacteria</taxon>
        <taxon>Pseudomonadati</taxon>
        <taxon>Pseudomonadota</taxon>
        <taxon>Alphaproteobacteria</taxon>
        <taxon>Rhodobacterales</taxon>
        <taxon>Roseobacteraceae</taxon>
        <taxon>Celeribacter</taxon>
    </lineage>
</organism>
<dbReference type="GO" id="GO:0005737">
    <property type="term" value="C:cytoplasm"/>
    <property type="evidence" value="ECO:0007669"/>
    <property type="project" value="TreeGrafter"/>
</dbReference>
<dbReference type="KEGG" id="cmar:IMCC12053_562"/>
<dbReference type="GO" id="GO:0009228">
    <property type="term" value="P:thiamine biosynthetic process"/>
    <property type="evidence" value="ECO:0007669"/>
    <property type="project" value="UniProtKB-KW"/>
</dbReference>
<reference evidence="4 5" key="1">
    <citation type="submission" date="2015-05" db="EMBL/GenBank/DDBJ databases">
        <authorList>
            <person name="Wang D.B."/>
            <person name="Wang M."/>
        </authorList>
    </citation>
    <scope>NUCLEOTIDE SEQUENCE [LARGE SCALE GENOMIC DNA]</scope>
    <source>
        <strain evidence="4 5">IMCC 12053</strain>
    </source>
</reference>